<dbReference type="Gene3D" id="1.20.120.450">
    <property type="entry name" value="dinb family like domain"/>
    <property type="match status" value="1"/>
</dbReference>
<dbReference type="InterPro" id="IPR034660">
    <property type="entry name" value="DinB/YfiT-like"/>
</dbReference>
<evidence type="ECO:0008006" key="3">
    <source>
        <dbReference type="Google" id="ProtNLM"/>
    </source>
</evidence>
<sequence>MSLLAPEKPAVSVDMYSMTVPVLVRALKNLSHLLDKAEAHVEDNGLKPEDMLGARLIEDMLALVNQVQLATDTAKGAVARLAGVENPSFADIETTFDELHQRIDKTIEFIKSLDRELFTGAETRDVTLKVRGGELHFKGFDYLTGFVLPNLFFHVTTAYGIIRHKGVKIGKLDYLGPR</sequence>
<dbReference type="PANTHER" id="PTHR36922">
    <property type="entry name" value="BLL2446 PROTEIN"/>
    <property type="match status" value="1"/>
</dbReference>
<comment type="caution">
    <text evidence="1">The sequence shown here is derived from an EMBL/GenBank/DDBJ whole genome shotgun (WGS) entry which is preliminary data.</text>
</comment>
<dbReference type="AlphaFoldDB" id="A0A918PX86"/>
<gene>
    <name evidence="1" type="ORF">GCM10011273_09770</name>
</gene>
<dbReference type="EMBL" id="BMZB01000001">
    <property type="protein sequence ID" value="GGZ26285.1"/>
    <property type="molecule type" value="Genomic_DNA"/>
</dbReference>
<keyword evidence="2" id="KW-1185">Reference proteome</keyword>
<dbReference type="InterPro" id="IPR018531">
    <property type="entry name" value="DUF1993"/>
</dbReference>
<protein>
    <recommendedName>
        <fullName evidence="3">DUF1993 domain-containing protein</fullName>
    </recommendedName>
</protein>
<name>A0A918PX86_9CAUL</name>
<reference evidence="1" key="2">
    <citation type="submission" date="2020-09" db="EMBL/GenBank/DDBJ databases">
        <authorList>
            <person name="Sun Q."/>
            <person name="Kim S."/>
        </authorList>
    </citation>
    <scope>NUCLEOTIDE SEQUENCE</scope>
    <source>
        <strain evidence="1">KCTC 32296</strain>
    </source>
</reference>
<evidence type="ECO:0000313" key="1">
    <source>
        <dbReference type="EMBL" id="GGZ26285.1"/>
    </source>
</evidence>
<dbReference type="PANTHER" id="PTHR36922:SF1">
    <property type="entry name" value="DUF1993 DOMAIN-CONTAINING PROTEIN"/>
    <property type="match status" value="1"/>
</dbReference>
<reference evidence="1" key="1">
    <citation type="journal article" date="2014" name="Int. J. Syst. Evol. Microbiol.">
        <title>Complete genome sequence of Corynebacterium casei LMG S-19264T (=DSM 44701T), isolated from a smear-ripened cheese.</title>
        <authorList>
            <consortium name="US DOE Joint Genome Institute (JGI-PGF)"/>
            <person name="Walter F."/>
            <person name="Albersmeier A."/>
            <person name="Kalinowski J."/>
            <person name="Ruckert C."/>
        </authorList>
    </citation>
    <scope>NUCLEOTIDE SEQUENCE</scope>
    <source>
        <strain evidence="1">KCTC 32296</strain>
    </source>
</reference>
<dbReference type="SUPFAM" id="SSF109854">
    <property type="entry name" value="DinB/YfiT-like putative metalloenzymes"/>
    <property type="match status" value="1"/>
</dbReference>
<proteinExistence type="predicted"/>
<accession>A0A918PX86</accession>
<evidence type="ECO:0000313" key="2">
    <source>
        <dbReference type="Proteomes" id="UP000662572"/>
    </source>
</evidence>
<dbReference type="Proteomes" id="UP000662572">
    <property type="component" value="Unassembled WGS sequence"/>
</dbReference>
<dbReference type="RefSeq" id="WP_229807562.1">
    <property type="nucleotide sequence ID" value="NZ_BMZB01000001.1"/>
</dbReference>
<dbReference type="Pfam" id="PF09351">
    <property type="entry name" value="DUF1993"/>
    <property type="match status" value="1"/>
</dbReference>
<organism evidence="1 2">
    <name type="scientific">Asticcacaulis endophyticus</name>
    <dbReference type="NCBI Taxonomy" id="1395890"/>
    <lineage>
        <taxon>Bacteria</taxon>
        <taxon>Pseudomonadati</taxon>
        <taxon>Pseudomonadota</taxon>
        <taxon>Alphaproteobacteria</taxon>
        <taxon>Caulobacterales</taxon>
        <taxon>Caulobacteraceae</taxon>
        <taxon>Asticcacaulis</taxon>
    </lineage>
</organism>